<keyword evidence="1" id="KW-0472">Membrane</keyword>
<comment type="caution">
    <text evidence="2">The sequence shown here is derived from an EMBL/GenBank/DDBJ whole genome shotgun (WGS) entry which is preliminary data.</text>
</comment>
<evidence type="ECO:0000313" key="2">
    <source>
        <dbReference type="EMBL" id="KAF6743394.1"/>
    </source>
</evidence>
<proteinExistence type="predicted"/>
<dbReference type="Proteomes" id="UP000521943">
    <property type="component" value="Unassembled WGS sequence"/>
</dbReference>
<evidence type="ECO:0000313" key="3">
    <source>
        <dbReference type="Proteomes" id="UP000521943"/>
    </source>
</evidence>
<keyword evidence="3" id="KW-1185">Reference proteome</keyword>
<keyword evidence="1" id="KW-1133">Transmembrane helix</keyword>
<dbReference type="EMBL" id="JACGCI010000146">
    <property type="protein sequence ID" value="KAF6743394.1"/>
    <property type="molecule type" value="Genomic_DNA"/>
</dbReference>
<gene>
    <name evidence="2" type="ORF">DFP72DRAFT_128977</name>
</gene>
<feature type="transmembrane region" description="Helical" evidence="1">
    <location>
        <begin position="113"/>
        <end position="131"/>
    </location>
</feature>
<evidence type="ECO:0000256" key="1">
    <source>
        <dbReference type="SAM" id="Phobius"/>
    </source>
</evidence>
<reference evidence="2 3" key="1">
    <citation type="submission" date="2020-07" db="EMBL/GenBank/DDBJ databases">
        <title>Comparative genomics of pyrophilous fungi reveals a link between fire events and developmental genes.</title>
        <authorList>
            <consortium name="DOE Joint Genome Institute"/>
            <person name="Steindorff A.S."/>
            <person name="Carver A."/>
            <person name="Calhoun S."/>
            <person name="Stillman K."/>
            <person name="Liu H."/>
            <person name="Lipzen A."/>
            <person name="Pangilinan J."/>
            <person name="Labutti K."/>
            <person name="Bruns T.D."/>
            <person name="Grigoriev I.V."/>
        </authorList>
    </citation>
    <scope>NUCLEOTIDE SEQUENCE [LARGE SCALE GENOMIC DNA]</scope>
    <source>
        <strain evidence="2 3">CBS 144469</strain>
    </source>
</reference>
<protein>
    <submittedName>
        <fullName evidence="2">Uncharacterized protein</fullName>
    </submittedName>
</protein>
<organism evidence="2 3">
    <name type="scientific">Ephemerocybe angulata</name>
    <dbReference type="NCBI Taxonomy" id="980116"/>
    <lineage>
        <taxon>Eukaryota</taxon>
        <taxon>Fungi</taxon>
        <taxon>Dikarya</taxon>
        <taxon>Basidiomycota</taxon>
        <taxon>Agaricomycotina</taxon>
        <taxon>Agaricomycetes</taxon>
        <taxon>Agaricomycetidae</taxon>
        <taxon>Agaricales</taxon>
        <taxon>Agaricineae</taxon>
        <taxon>Psathyrellaceae</taxon>
        <taxon>Ephemerocybe</taxon>
    </lineage>
</organism>
<accession>A0A8H6HAD6</accession>
<dbReference type="AlphaFoldDB" id="A0A8H6HAD6"/>
<feature type="transmembrane region" description="Helical" evidence="1">
    <location>
        <begin position="186"/>
        <end position="203"/>
    </location>
</feature>
<keyword evidence="1" id="KW-0812">Transmembrane</keyword>
<feature type="transmembrane region" description="Helical" evidence="1">
    <location>
        <begin position="143"/>
        <end position="162"/>
    </location>
</feature>
<sequence length="205" mass="23287">MYILAIGFTPHSTSHIPPSSIFLSPFPPLLHRVVPPFALSYHFRLLPLYPCYPTLFFVFPTYDDFERPSTTSVFDVYPSSERLVSFVLCDSLHVFVLFVSVSPPSIHSTVLTHALLFSSVCLCMWIFPCFSRSPFVCFYDARFVLFLSPVSSKFIFLGGRAVRSLPAVSQFMCQGPSVFDLFPPDYLFLFSLLSFFLSLSLSLRL</sequence>
<name>A0A8H6HAD6_9AGAR</name>